<evidence type="ECO:0000259" key="1">
    <source>
        <dbReference type="Pfam" id="PF12671"/>
    </source>
</evidence>
<accession>A0A0A3IM81</accession>
<feature type="domain" description="Putative amidase" evidence="1">
    <location>
        <begin position="4"/>
        <end position="168"/>
    </location>
</feature>
<gene>
    <name evidence="2" type="ORF">CD32_08305</name>
</gene>
<keyword evidence="3" id="KW-1185">Reference proteome</keyword>
<proteinExistence type="predicted"/>
<dbReference type="RefSeq" id="WP_036153362.1">
    <property type="nucleotide sequence ID" value="NZ_AVCX01000008.1"/>
</dbReference>
<reference evidence="2 3" key="1">
    <citation type="submission" date="2014-02" db="EMBL/GenBank/DDBJ databases">
        <title>Draft genome sequence of Lysinibacillus odysseyi NBRC 100172.</title>
        <authorList>
            <person name="Zhang F."/>
            <person name="Wang G."/>
            <person name="Zhang L."/>
        </authorList>
    </citation>
    <scope>NUCLEOTIDE SEQUENCE [LARGE SCALE GENOMIC DNA]</scope>
    <source>
        <strain evidence="2 3">NBRC 100172</strain>
    </source>
</reference>
<dbReference type="STRING" id="1220589.CD32_08305"/>
<dbReference type="PANTHER" id="PTHR40032:SF1">
    <property type="entry name" value="EXPORTED PROTEIN"/>
    <property type="match status" value="1"/>
</dbReference>
<organism evidence="2 3">
    <name type="scientific">Lysinibacillus odysseyi 34hs-1 = NBRC 100172</name>
    <dbReference type="NCBI Taxonomy" id="1220589"/>
    <lineage>
        <taxon>Bacteria</taxon>
        <taxon>Bacillati</taxon>
        <taxon>Bacillota</taxon>
        <taxon>Bacilli</taxon>
        <taxon>Bacillales</taxon>
        <taxon>Bacillaceae</taxon>
        <taxon>Lysinibacillus</taxon>
    </lineage>
</organism>
<sequence>MPTYNRDAAVEYAEKWWNGRNPNYPSFAVDCTSFISQCLFAGGAPMRGAPDRGKGWWITGGWKSGDSKHYRSETWSYSWSVAHSLRWYLETSKSGLTAKQVPSVSDLQIGDVIFYDFQGNGVIDHSTIVTSIRNGIPYVHAHTNDSQNRHYEYRNSGAYTPNIQYYFYRIDDVFL</sequence>
<dbReference type="OrthoDB" id="9812429at2"/>
<dbReference type="eggNOG" id="COG2304">
    <property type="taxonomic scope" value="Bacteria"/>
</dbReference>
<comment type="caution">
    <text evidence="2">The sequence shown here is derived from an EMBL/GenBank/DDBJ whole genome shotgun (WGS) entry which is preliminary data.</text>
</comment>
<dbReference type="AlphaFoldDB" id="A0A0A3IM81"/>
<evidence type="ECO:0000313" key="2">
    <source>
        <dbReference type="EMBL" id="KGR85836.1"/>
    </source>
</evidence>
<dbReference type="PANTHER" id="PTHR40032">
    <property type="entry name" value="EXPORTED PROTEIN-RELATED"/>
    <property type="match status" value="1"/>
</dbReference>
<protein>
    <submittedName>
        <fullName evidence="2">Amidase</fullName>
    </submittedName>
</protein>
<dbReference type="Proteomes" id="UP000030437">
    <property type="component" value="Unassembled WGS sequence"/>
</dbReference>
<name>A0A0A3IM81_9BACI</name>
<dbReference type="InterPro" id="IPR024301">
    <property type="entry name" value="Amidase_6"/>
</dbReference>
<dbReference type="EMBL" id="JPVP01000053">
    <property type="protein sequence ID" value="KGR85836.1"/>
    <property type="molecule type" value="Genomic_DNA"/>
</dbReference>
<dbReference type="Gene3D" id="3.90.1720.10">
    <property type="entry name" value="endopeptidase domain like (from Nostoc punctiforme)"/>
    <property type="match status" value="1"/>
</dbReference>
<evidence type="ECO:0000313" key="3">
    <source>
        <dbReference type="Proteomes" id="UP000030437"/>
    </source>
</evidence>
<dbReference type="Pfam" id="PF12671">
    <property type="entry name" value="Amidase_6"/>
    <property type="match status" value="1"/>
</dbReference>